<proteinExistence type="predicted"/>
<dbReference type="AlphaFoldDB" id="A0A2M8EY29"/>
<protein>
    <submittedName>
        <fullName evidence="1">Uncharacterized protein</fullName>
    </submittedName>
</protein>
<comment type="caution">
    <text evidence="1">The sequence shown here is derived from an EMBL/GenBank/DDBJ whole genome shotgun (WGS) entry which is preliminary data.</text>
</comment>
<dbReference type="Proteomes" id="UP000231383">
    <property type="component" value="Unassembled WGS sequence"/>
</dbReference>
<sequence>MVQTVIQVPVPSSVMRKAETKAQEMGFDSVVDMLTKFVLKISTNKPRKEDVTQLSKKAISRYDRMEEDIKNGKNTYKFENVDDALEFLIHDER</sequence>
<evidence type="ECO:0000313" key="1">
    <source>
        <dbReference type="EMBL" id="PJC31112.1"/>
    </source>
</evidence>
<reference evidence="2" key="1">
    <citation type="submission" date="2017-09" db="EMBL/GenBank/DDBJ databases">
        <title>Depth-based differentiation of microbial function through sediment-hosted aquifers and enrichment of novel symbionts in the deep terrestrial subsurface.</title>
        <authorList>
            <person name="Probst A.J."/>
            <person name="Ladd B."/>
            <person name="Jarett J.K."/>
            <person name="Geller-Mcgrath D.E."/>
            <person name="Sieber C.M.K."/>
            <person name="Emerson J.B."/>
            <person name="Anantharaman K."/>
            <person name="Thomas B.C."/>
            <person name="Malmstrom R."/>
            <person name="Stieglmeier M."/>
            <person name="Klingl A."/>
            <person name="Woyke T."/>
            <person name="Ryan C.M."/>
            <person name="Banfield J.F."/>
        </authorList>
    </citation>
    <scope>NUCLEOTIDE SEQUENCE [LARGE SCALE GENOMIC DNA]</scope>
</reference>
<evidence type="ECO:0000313" key="2">
    <source>
        <dbReference type="Proteomes" id="UP000231383"/>
    </source>
</evidence>
<accession>A0A2M8EY29</accession>
<organism evidence="1 2">
    <name type="scientific">Candidatus Roizmanbacteria bacterium CG_4_9_14_0_2_um_filter_39_13</name>
    <dbReference type="NCBI Taxonomy" id="1974839"/>
    <lineage>
        <taxon>Bacteria</taxon>
        <taxon>Candidatus Roizmaniibacteriota</taxon>
    </lineage>
</organism>
<gene>
    <name evidence="1" type="ORF">CO051_04400</name>
</gene>
<dbReference type="EMBL" id="PFSC01000120">
    <property type="protein sequence ID" value="PJC31112.1"/>
    <property type="molecule type" value="Genomic_DNA"/>
</dbReference>
<name>A0A2M8EY29_9BACT</name>